<evidence type="ECO:0000259" key="5">
    <source>
        <dbReference type="PROSITE" id="PS51211"/>
    </source>
</evidence>
<evidence type="ECO:0000259" key="6">
    <source>
        <dbReference type="PROSITE" id="PS51233"/>
    </source>
</evidence>
<reference evidence="7" key="1">
    <citation type="journal article" date="2013" name="Insect Biochem. Mol. Biol.">
        <title>Argonaute 1 is indispensable for juvenile hormone mediated oogenesis in the migratory locust, Locusta migratoria.</title>
        <authorList>
            <person name="Song J."/>
            <person name="Guo W."/>
            <person name="Jiang F."/>
            <person name="Kang L."/>
            <person name="Zhou S."/>
        </authorList>
    </citation>
    <scope>NUCLEOTIDE SEQUENCE</scope>
</reference>
<feature type="compositionally biased region" description="Basic residues" evidence="4">
    <location>
        <begin position="682"/>
        <end position="695"/>
    </location>
</feature>
<keyword evidence="2" id="KW-0325">Glycoprotein</keyword>
<dbReference type="InterPro" id="IPR050733">
    <property type="entry name" value="Vitellogenin/Apolipophorin"/>
</dbReference>
<dbReference type="EMBL" id="KF171066">
    <property type="protein sequence ID" value="APO40685.1"/>
    <property type="molecule type" value="mRNA"/>
</dbReference>
<dbReference type="GO" id="GO:0005319">
    <property type="term" value="F:lipid transporter activity"/>
    <property type="evidence" value="ECO:0007669"/>
    <property type="project" value="InterPro"/>
</dbReference>
<evidence type="ECO:0000256" key="1">
    <source>
        <dbReference type="ARBA" id="ARBA00023157"/>
    </source>
</evidence>
<dbReference type="Pfam" id="PF09172">
    <property type="entry name" value="Vit_open_b-sht"/>
    <property type="match status" value="1"/>
</dbReference>
<evidence type="ECO:0000256" key="3">
    <source>
        <dbReference type="PROSITE-ProRule" id="PRU00557"/>
    </source>
</evidence>
<evidence type="ECO:0000256" key="4">
    <source>
        <dbReference type="SAM" id="MobiDB-lite"/>
    </source>
</evidence>
<proteinExistence type="evidence at transcript level"/>
<dbReference type="GO" id="GO:0045735">
    <property type="term" value="F:nutrient reservoir activity"/>
    <property type="evidence" value="ECO:0007669"/>
    <property type="project" value="UniProtKB-KW"/>
</dbReference>
<dbReference type="SMART" id="SM00216">
    <property type="entry name" value="VWD"/>
    <property type="match status" value="1"/>
</dbReference>
<dbReference type="PROSITE" id="PS51233">
    <property type="entry name" value="VWFD"/>
    <property type="match status" value="1"/>
</dbReference>
<dbReference type="Gene3D" id="1.25.10.20">
    <property type="entry name" value="Vitellinogen, superhelical"/>
    <property type="match status" value="1"/>
</dbReference>
<feature type="domain" description="VWFD" evidence="6">
    <location>
        <begin position="1004"/>
        <end position="1186"/>
    </location>
</feature>
<feature type="compositionally biased region" description="Low complexity" evidence="4">
    <location>
        <begin position="1217"/>
        <end position="1231"/>
    </location>
</feature>
<dbReference type="Pfam" id="PF00094">
    <property type="entry name" value="VWD"/>
    <property type="match status" value="1"/>
</dbReference>
<dbReference type="InterPro" id="IPR011030">
    <property type="entry name" value="Lipovitellin_superhlx_dom"/>
</dbReference>
<dbReference type="InterPro" id="IPR001747">
    <property type="entry name" value="Vitellogenin_N"/>
</dbReference>
<protein>
    <submittedName>
        <fullName evidence="7">Vitellogenin A</fullName>
    </submittedName>
</protein>
<dbReference type="SUPFAM" id="SSF48431">
    <property type="entry name" value="Lipovitellin-phosvitin complex, superhelical domain"/>
    <property type="match status" value="1"/>
</dbReference>
<dbReference type="InterPro" id="IPR015819">
    <property type="entry name" value="Lipid_transp_b-sht_shell"/>
</dbReference>
<comment type="caution">
    <text evidence="3">Lacks conserved residue(s) required for the propagation of feature annotation.</text>
</comment>
<accession>A0A1L5LBJ0</accession>
<dbReference type="SUPFAM" id="SSF56968">
    <property type="entry name" value="Lipovitellin-phosvitin complex, beta-sheet shell regions"/>
    <property type="match status" value="1"/>
</dbReference>
<organism evidence="7">
    <name type="scientific">Locusta migratoria</name>
    <name type="common">Migratory locust</name>
    <dbReference type="NCBI Taxonomy" id="7004"/>
    <lineage>
        <taxon>Eukaryota</taxon>
        <taxon>Metazoa</taxon>
        <taxon>Ecdysozoa</taxon>
        <taxon>Arthropoda</taxon>
        <taxon>Hexapoda</taxon>
        <taxon>Insecta</taxon>
        <taxon>Pterygota</taxon>
        <taxon>Neoptera</taxon>
        <taxon>Polyneoptera</taxon>
        <taxon>Orthoptera</taxon>
        <taxon>Caelifera</taxon>
        <taxon>Acrididea</taxon>
        <taxon>Acridomorpha</taxon>
        <taxon>Acridoidea</taxon>
        <taxon>Acrididae</taxon>
        <taxon>Oedipodinae</taxon>
        <taxon>Locusta</taxon>
    </lineage>
</organism>
<evidence type="ECO:0000256" key="2">
    <source>
        <dbReference type="ARBA" id="ARBA00023180"/>
    </source>
</evidence>
<dbReference type="InterPro" id="IPR015255">
    <property type="entry name" value="Vitellinogen_open_b-sht"/>
</dbReference>
<feature type="region of interest" description="Disordered" evidence="4">
    <location>
        <begin position="665"/>
        <end position="699"/>
    </location>
</feature>
<name>A0A1L5LBJ0_LOCMI</name>
<evidence type="ECO:0000313" key="7">
    <source>
        <dbReference type="EMBL" id="APO40685.1"/>
    </source>
</evidence>
<gene>
    <name evidence="7" type="primary">VgA</name>
</gene>
<reference evidence="7" key="2">
    <citation type="submission" date="2017-05" db="EMBL/GenBank/DDBJ databases">
        <authorList>
            <person name="Song R."/>
            <person name="Chenine A.L."/>
            <person name="Ruprecht R.M."/>
        </authorList>
    </citation>
    <scope>NUCLEOTIDE SEQUENCE</scope>
</reference>
<dbReference type="PROSITE" id="PS51211">
    <property type="entry name" value="VITELLOGENIN"/>
    <property type="match status" value="1"/>
</dbReference>
<feature type="region of interest" description="Disordered" evidence="4">
    <location>
        <begin position="1216"/>
        <end position="1258"/>
    </location>
</feature>
<feature type="domain" description="Vitellogenin" evidence="5">
    <location>
        <begin position="1"/>
        <end position="305"/>
    </location>
</feature>
<feature type="compositionally biased region" description="Acidic residues" evidence="4">
    <location>
        <begin position="1234"/>
        <end position="1246"/>
    </location>
</feature>
<dbReference type="PANTHER" id="PTHR23345:SF15">
    <property type="entry name" value="VITELLOGENIN 1-RELATED"/>
    <property type="match status" value="1"/>
</dbReference>
<dbReference type="Pfam" id="PF01347">
    <property type="entry name" value="Vitellogenin_N"/>
    <property type="match status" value="1"/>
</dbReference>
<dbReference type="PANTHER" id="PTHR23345">
    <property type="entry name" value="VITELLOGENIN-RELATED"/>
    <property type="match status" value="1"/>
</dbReference>
<dbReference type="Gene3D" id="2.20.80.10">
    <property type="entry name" value="Lipovitellin-phosvitin complex, chain A, domain 4"/>
    <property type="match status" value="1"/>
</dbReference>
<dbReference type="SMART" id="SM01169">
    <property type="entry name" value="DUF1943"/>
    <property type="match status" value="1"/>
</dbReference>
<keyword evidence="1" id="KW-1015">Disulfide bond</keyword>
<dbReference type="InterPro" id="IPR001846">
    <property type="entry name" value="VWF_type-D"/>
</dbReference>
<sequence>MAVAQAGTGPALLNLFYMINEGMLSNRVAASAYAYIPQAARTPTPQYVEKVFNFALRDASDKYPLNVTAVLAATELIHLAQVSNVSSSRYPVETFADLLGDYNPDYVQRLADKLKRAVDEAYSPNIQLYIRALGNIGHPDIVKVFRPYLEGSKPVSTFQRFMMVMSLDKLAEAYPQEAQNVFMLLFQNTGETHEIRCASALLLMATNPPPSVLQKLAHLTNSEQNTQVKAAVKSIIQSAVTLLRPEDSELAQAAQSAIHMLTTEEYGMDRSFGDVSSSVVEDFGLAYKQLAAFIGSVDSYVHSSASVKLQRFHGPLMSHSSEVTSMVSSIRQLAHVLLNNTIEYQPYSSKDPAGRLNIQRNISEPLEGNILLDVLASKSFVAFDNTTIELFKEFLLEELLDLPEGKSYNKTILANSASASIGFPTILGLPANVKFDAPVLISIQVNASVEVEPDIEEVFVNAKKHLHYVNVTSEIKAAYASQMNSKINIIFPLESKVFESSLVQNLELYLPLQLNISHDLPQNMTTFELEPLDAEQKYPIFRTSRQPTTAVWSPMPLTNAERNRRIVHVRPLKQAQYVFGKQTTGMVFIGEYKSEGEFNDKKTLADHANKFDALSAVLFPWASVETYYYNHTLYYSPQQSSAKNVVIQTRTVVLKNVKFIAAPESRSDEQSLESDDEEQPRSYRRTQRPHPKLRPRRDVSPTELEYFEKLVLQMKNKELDNSDLFEQPLEENLDDFEQDISERGTTYILETKVTFQQPRGGEYRLSLMHSHNSIGTVTLTNAKYWAKSVLGRVSQGSVDTLGFFPLLPEMNFEQAINSNPNSSIGISIITEHEVGKESRIYVGIKAGRSERLKKQIDKGDVAKQCRQQMRQGNNILYACRNATEQSGLLDNFSIKGNFKNLSPEFINATYKAYSAVRYLLYPFISQRASHSPVPPVRTGEFDGYLWLSPQLDSFNASLNVPSLSVNFTNVRGWPAGKVPLVLPHPARHVAEKISSGYEHRYVPPTCSLDRRNMTTFDNLTIPLDLPKCWTLVLSLVPKPLYDEELSYTNVSVLAMQAQAGSRKYQIQVGSHIVEQVSPKYIVVNHTKYNLQQHETTRVMVDGVELLEGAILPSGSSWLSLPRYGLTLHFDGERALLQTNETYKGAARGLCGTYDGETVTDLTVPRNCILKDPNSFVAQYVVPETCQDESARSLLSEAKNAPCYPFEIFPASNINARPGPGQYGPYGPSARSADSDELSASDEDSASDEAPRSRSSRPSLRPVKIVKAVDRGEKVAFSIEKVPVCQKPLVPDQVEWRKIPYHEIRKTEAGRHWLEKVQNAPHNFDFSKKSKSIEIRTKFHLSCKQPY</sequence>